<accession>A0A1D9CA10</accession>
<dbReference type="GeneID" id="54977063"/>
<dbReference type="EMBL" id="KX774374">
    <property type="protein sequence ID" value="AOY11833.1"/>
    <property type="molecule type" value="Genomic_DNA"/>
</dbReference>
<feature type="region of interest" description="Disordered" evidence="1">
    <location>
        <begin position="294"/>
        <end position="319"/>
    </location>
</feature>
<proteinExistence type="predicted"/>
<keyword evidence="3" id="KW-1185">Reference proteome</keyword>
<dbReference type="InterPro" id="IPR009228">
    <property type="entry name" value="Capsid_scaffold_GpO"/>
</dbReference>
<dbReference type="GO" id="GO:0019069">
    <property type="term" value="P:viral capsid assembly"/>
    <property type="evidence" value="ECO:0007669"/>
    <property type="project" value="InterPro"/>
</dbReference>
<evidence type="ECO:0000313" key="3">
    <source>
        <dbReference type="Proteomes" id="UP000225897"/>
    </source>
</evidence>
<feature type="compositionally biased region" description="Polar residues" evidence="1">
    <location>
        <begin position="233"/>
        <end position="244"/>
    </location>
</feature>
<dbReference type="RefSeq" id="YP_009786970.1">
    <property type="nucleotide sequence ID" value="NC_047775.1"/>
</dbReference>
<reference evidence="2 3" key="1">
    <citation type="submission" date="2016-08" db="EMBL/GenBank/DDBJ databases">
        <title>Salinivibrio phage SMHB1.</title>
        <authorList>
            <person name="Olonade I.T."/>
            <person name="van Zyl L.J."/>
            <person name="Trindade M.I."/>
        </authorList>
    </citation>
    <scope>NUCLEOTIDE SEQUENCE [LARGE SCALE GENOMIC DNA]</scope>
</reference>
<evidence type="ECO:0000256" key="1">
    <source>
        <dbReference type="SAM" id="MobiDB-lite"/>
    </source>
</evidence>
<feature type="region of interest" description="Disordered" evidence="1">
    <location>
        <begin position="233"/>
        <end position="274"/>
    </location>
</feature>
<evidence type="ECO:0000313" key="2">
    <source>
        <dbReference type="EMBL" id="AOY11833.1"/>
    </source>
</evidence>
<dbReference type="KEGG" id="vg:54977063"/>
<gene>
    <name evidence="2" type="primary">PP_00028</name>
</gene>
<organism evidence="2 3">
    <name type="scientific">Salinivibrio phage SMHB1</name>
    <dbReference type="NCBI Taxonomy" id="1897436"/>
    <lineage>
        <taxon>Viruses</taxon>
        <taxon>Duplodnaviria</taxon>
        <taxon>Heunggongvirae</taxon>
        <taxon>Uroviricota</taxon>
        <taxon>Caudoviricetes</taxon>
        <taxon>Peduoviridae</taxon>
        <taxon>Playavirus</taxon>
        <taxon>Playavirus SMHB1</taxon>
    </lineage>
</organism>
<dbReference type="Proteomes" id="UP000225897">
    <property type="component" value="Segment"/>
</dbReference>
<protein>
    <submittedName>
        <fullName evidence="2">Capsid-scaffolding protein</fullName>
    </submittedName>
</protein>
<feature type="compositionally biased region" description="Low complexity" evidence="1">
    <location>
        <begin position="249"/>
        <end position="266"/>
    </location>
</feature>
<sequence>MSKQTGWIIVATAGATVDGRTITEAWIKDMAAQYSPDEYQALIWPEHFRSSWAPFDGKNWGTVDELKAAKKGNSLRLYAKITANDYLLLANKDGQKLFTSIEADPDYKGSGRCYLRGLAVTDSPASTGTTRLKFSIGTEEKQREYSQLESLVFTQDPDSTNPDTNEHDVKEAVAFFRGFKNLFGGLFGESAPHTNHTEPEDTDVTEEQLKAALAEQLKPFSDKLGALENKVNSFSQPAAGDNSQGDGGQPNAEQGEQGQGNEQPAQFNAEQLSKAFSDAINPVVEKLDGLENKFNALTQEAPGQRPDGTGGGETKVEAL</sequence>
<name>A0A1D9CA10_9CAUD</name>
<dbReference type="Pfam" id="PF05929">
    <property type="entry name" value="Phage_GPO"/>
    <property type="match status" value="1"/>
</dbReference>